<evidence type="ECO:0000313" key="2">
    <source>
        <dbReference type="Proteomes" id="UP000190162"/>
    </source>
</evidence>
<evidence type="ECO:0000313" key="1">
    <source>
        <dbReference type="EMBL" id="SKA60334.1"/>
    </source>
</evidence>
<evidence type="ECO:0008006" key="3">
    <source>
        <dbReference type="Google" id="ProtNLM"/>
    </source>
</evidence>
<accession>A0A1T4V619</accession>
<sequence>MPLANHEAFDPERLVKDIASSDLNVFNGIVTSHEELRNPGLMSNYRRYYFFRQMLGDGNLSGAIHTYLNMMKSAKYNFTPVDGSEEAALVAAYVASVFTDMSHSFGHFLTQIMWNILVDGSSFHSPVYKVRAGKDGVDGDGSQRWSSEYEDYHIGIESFVNISTRSIYNFEGLENAGANGTAPTGILQNDLSGNRMMIPWQRIAYACPNPSDGNPFGRSILVGASEAWSNARRVSQIMNVGIERNLLGIPVGRLPQDFMRKGATLDQKEVVTYVKKIVTQLKKNHQSGLLLPSDTDDKGNALIDIELLGGPDFDAENVLKAVDYWDGKALNALSASFIATSDRSEDLTGVRAQMFFRSLDILLDCVAETINVEIDKILRINNIKCKYRPRFKFSKLSKTLDAGAYSNTVNAGLTAGALTADESLEDALREALDVESAPTVDPIMWSDRFAEMPVNTEGYDPYGGDMLALQQEVDDLAQLRNTIAAAGTFFEDNKQSNVIPTH</sequence>
<protein>
    <recommendedName>
        <fullName evidence="3">Portal protein</fullName>
    </recommendedName>
</protein>
<gene>
    <name evidence="1" type="ORF">SAMN02745132_03284</name>
</gene>
<reference evidence="2" key="1">
    <citation type="submission" date="2017-02" db="EMBL/GenBank/DDBJ databases">
        <authorList>
            <person name="Varghese N."/>
            <person name="Submissions S."/>
        </authorList>
    </citation>
    <scope>NUCLEOTIDE SEQUENCE [LARGE SCALE GENOMIC DNA]</scope>
    <source>
        <strain evidence="2">DSM 22720</strain>
    </source>
</reference>
<organism evidence="1 2">
    <name type="scientific">Enterovibrio nigricans DSM 22720</name>
    <dbReference type="NCBI Taxonomy" id="1121868"/>
    <lineage>
        <taxon>Bacteria</taxon>
        <taxon>Pseudomonadati</taxon>
        <taxon>Pseudomonadota</taxon>
        <taxon>Gammaproteobacteria</taxon>
        <taxon>Vibrionales</taxon>
        <taxon>Vibrionaceae</taxon>
        <taxon>Enterovibrio</taxon>
    </lineage>
</organism>
<dbReference type="InterPro" id="IPR009279">
    <property type="entry name" value="Portal_Mu"/>
</dbReference>
<dbReference type="EMBL" id="FUXU01000049">
    <property type="protein sequence ID" value="SKA60334.1"/>
    <property type="molecule type" value="Genomic_DNA"/>
</dbReference>
<proteinExistence type="predicted"/>
<dbReference type="RefSeq" id="WP_078753513.1">
    <property type="nucleotide sequence ID" value="NZ_FUXU01000049.1"/>
</dbReference>
<dbReference type="Proteomes" id="UP000190162">
    <property type="component" value="Unassembled WGS sequence"/>
</dbReference>
<name>A0A1T4V619_9GAMM</name>
<dbReference type="AlphaFoldDB" id="A0A1T4V619"/>
<keyword evidence="2" id="KW-1185">Reference proteome</keyword>
<dbReference type="Pfam" id="PF06074">
    <property type="entry name" value="Portal_Mu"/>
    <property type="match status" value="1"/>
</dbReference>